<proteinExistence type="predicted"/>
<accession>A0AC35U959</accession>
<dbReference type="Proteomes" id="UP000095286">
    <property type="component" value="Unplaced"/>
</dbReference>
<protein>
    <submittedName>
        <fullName evidence="2">Ovule protein</fullName>
    </submittedName>
</protein>
<evidence type="ECO:0000313" key="2">
    <source>
        <dbReference type="WBParaSite" id="RSKR_0000852550.1"/>
    </source>
</evidence>
<sequence length="155" mass="17307">MNNNGSNNTNDKEERQNRSATYATAEDIAELLKAHHSFLQQNPLHFLGSIPLSEGNRIVERIPTFLNLTWNEGIELNRHFGVSKRTVSTTNLLNSTSSRGPTLKKKRSVSQSAAPKKLSYCFSSIGSSKQKPRTISLHQLMMNYSAEKQLEVSCG</sequence>
<organism evidence="1 2">
    <name type="scientific">Rhabditophanes sp. KR3021</name>
    <dbReference type="NCBI Taxonomy" id="114890"/>
    <lineage>
        <taxon>Eukaryota</taxon>
        <taxon>Metazoa</taxon>
        <taxon>Ecdysozoa</taxon>
        <taxon>Nematoda</taxon>
        <taxon>Chromadorea</taxon>
        <taxon>Rhabditida</taxon>
        <taxon>Tylenchina</taxon>
        <taxon>Panagrolaimomorpha</taxon>
        <taxon>Strongyloidoidea</taxon>
        <taxon>Alloionematidae</taxon>
        <taxon>Rhabditophanes</taxon>
    </lineage>
</organism>
<evidence type="ECO:0000313" key="1">
    <source>
        <dbReference type="Proteomes" id="UP000095286"/>
    </source>
</evidence>
<dbReference type="WBParaSite" id="RSKR_0000852550.1">
    <property type="protein sequence ID" value="RSKR_0000852550.1"/>
    <property type="gene ID" value="RSKR_0000852550"/>
</dbReference>
<name>A0AC35U959_9BILA</name>
<reference evidence="2" key="1">
    <citation type="submission" date="2016-11" db="UniProtKB">
        <authorList>
            <consortium name="WormBaseParasite"/>
        </authorList>
    </citation>
    <scope>IDENTIFICATION</scope>
    <source>
        <strain evidence="2">KR3021</strain>
    </source>
</reference>